<dbReference type="InterPro" id="IPR009057">
    <property type="entry name" value="Homeodomain-like_sf"/>
</dbReference>
<dbReference type="InterPro" id="IPR050624">
    <property type="entry name" value="HTH-type_Tx_Regulator"/>
</dbReference>
<keyword evidence="1 2" id="KW-0238">DNA-binding</keyword>
<reference evidence="5 6" key="2">
    <citation type="submission" date="2015-10" db="EMBL/GenBank/DDBJ databases">
        <title>Draft Genome Sequence of Prosthecomicrobium hirschii ATCC 27832.</title>
        <authorList>
            <person name="Daniel J."/>
            <person name="Givan S.A."/>
            <person name="Brun Y.V."/>
            <person name="Brown P.J."/>
        </authorList>
    </citation>
    <scope>NUCLEOTIDE SEQUENCE [LARGE SCALE GENOMIC DNA]</scope>
    <source>
        <strain evidence="5 6">16</strain>
    </source>
</reference>
<dbReference type="STRING" id="665126.ABB55_04200"/>
<feature type="domain" description="HTH tetR-type" evidence="4">
    <location>
        <begin position="19"/>
        <end position="79"/>
    </location>
</feature>
<evidence type="ECO:0000256" key="1">
    <source>
        <dbReference type="ARBA" id="ARBA00023125"/>
    </source>
</evidence>
<feature type="DNA-binding region" description="H-T-H motif" evidence="2">
    <location>
        <begin position="42"/>
        <end position="61"/>
    </location>
</feature>
<dbReference type="RefSeq" id="WP_054357694.1">
    <property type="nucleotide sequence ID" value="NZ_LJYW01000001.1"/>
</dbReference>
<dbReference type="SUPFAM" id="SSF46689">
    <property type="entry name" value="Homeodomain-like"/>
    <property type="match status" value="1"/>
</dbReference>
<feature type="region of interest" description="Disordered" evidence="3">
    <location>
        <begin position="1"/>
        <end position="21"/>
    </location>
</feature>
<name>A0A0P6VHN4_9HYPH</name>
<dbReference type="Gene3D" id="1.10.10.60">
    <property type="entry name" value="Homeodomain-like"/>
    <property type="match status" value="1"/>
</dbReference>
<evidence type="ECO:0000313" key="6">
    <source>
        <dbReference type="Proteomes" id="UP000048984"/>
    </source>
</evidence>
<dbReference type="PROSITE" id="PS50977">
    <property type="entry name" value="HTH_TETR_2"/>
    <property type="match status" value="1"/>
</dbReference>
<dbReference type="InterPro" id="IPR023772">
    <property type="entry name" value="DNA-bd_HTH_TetR-type_CS"/>
</dbReference>
<protein>
    <submittedName>
        <fullName evidence="5">TetR family transcriptional regulator</fullName>
    </submittedName>
</protein>
<dbReference type="SUPFAM" id="SSF48498">
    <property type="entry name" value="Tetracyclin repressor-like, C-terminal domain"/>
    <property type="match status" value="1"/>
</dbReference>
<dbReference type="EMBL" id="LJYW01000001">
    <property type="protein sequence ID" value="KPL51532.1"/>
    <property type="molecule type" value="Genomic_DNA"/>
</dbReference>
<organism evidence="5 6">
    <name type="scientific">Prosthecodimorpha hirschii</name>
    <dbReference type="NCBI Taxonomy" id="665126"/>
    <lineage>
        <taxon>Bacteria</taxon>
        <taxon>Pseudomonadati</taxon>
        <taxon>Pseudomonadota</taxon>
        <taxon>Alphaproteobacteria</taxon>
        <taxon>Hyphomicrobiales</taxon>
        <taxon>Ancalomicrobiaceae</taxon>
        <taxon>Prosthecodimorpha</taxon>
    </lineage>
</organism>
<dbReference type="Pfam" id="PF00440">
    <property type="entry name" value="TetR_N"/>
    <property type="match status" value="1"/>
</dbReference>
<proteinExistence type="predicted"/>
<evidence type="ECO:0000259" key="4">
    <source>
        <dbReference type="PROSITE" id="PS50977"/>
    </source>
</evidence>
<dbReference type="GO" id="GO:0003677">
    <property type="term" value="F:DNA binding"/>
    <property type="evidence" value="ECO:0007669"/>
    <property type="project" value="UniProtKB-UniRule"/>
</dbReference>
<dbReference type="Gene3D" id="1.10.357.10">
    <property type="entry name" value="Tetracycline Repressor, domain 2"/>
    <property type="match status" value="1"/>
</dbReference>
<dbReference type="PANTHER" id="PTHR43479">
    <property type="entry name" value="ACREF/ENVCD OPERON REPRESSOR-RELATED"/>
    <property type="match status" value="1"/>
</dbReference>
<keyword evidence="6" id="KW-1185">Reference proteome</keyword>
<accession>A0A0P6VHN4</accession>
<dbReference type="Proteomes" id="UP000048984">
    <property type="component" value="Unassembled WGS sequence"/>
</dbReference>
<dbReference type="PANTHER" id="PTHR43479:SF11">
    <property type="entry name" value="ACREF_ENVCD OPERON REPRESSOR-RELATED"/>
    <property type="match status" value="1"/>
</dbReference>
<reference evidence="5 6" key="1">
    <citation type="submission" date="2015-09" db="EMBL/GenBank/DDBJ databases">
        <authorList>
            <person name="Jackson K.R."/>
            <person name="Lunt B.L."/>
            <person name="Fisher J.N.B."/>
            <person name="Gardner A.V."/>
            <person name="Bailey M.E."/>
            <person name="Deus L.M."/>
            <person name="Earl A.S."/>
            <person name="Gibby P.D."/>
            <person name="Hartmann K.A."/>
            <person name="Liu J.E."/>
            <person name="Manci A.M."/>
            <person name="Nielsen D.A."/>
            <person name="Solomon M.B."/>
            <person name="Breakwell D.P."/>
            <person name="Burnett S.H."/>
            <person name="Grose J.H."/>
        </authorList>
    </citation>
    <scope>NUCLEOTIDE SEQUENCE [LARGE SCALE GENOMIC DNA]</scope>
    <source>
        <strain evidence="5 6">16</strain>
    </source>
</reference>
<comment type="caution">
    <text evidence="5">The sequence shown here is derived from an EMBL/GenBank/DDBJ whole genome shotgun (WGS) entry which is preliminary data.</text>
</comment>
<dbReference type="PROSITE" id="PS01081">
    <property type="entry name" value="HTH_TETR_1"/>
    <property type="match status" value="1"/>
</dbReference>
<dbReference type="PRINTS" id="PR00455">
    <property type="entry name" value="HTHTETR"/>
</dbReference>
<evidence type="ECO:0000256" key="3">
    <source>
        <dbReference type="SAM" id="MobiDB-lite"/>
    </source>
</evidence>
<dbReference type="AlphaFoldDB" id="A0A0P6VHN4"/>
<evidence type="ECO:0000256" key="2">
    <source>
        <dbReference type="PROSITE-ProRule" id="PRU00335"/>
    </source>
</evidence>
<sequence length="209" mass="23215">MQERASEAPLPRPKTSRGEATRQKLIDAAIREIGRRGFADASVAGITQEAGVAQGTFYVYFRSKEEVLRELVLRMGRRLRHFLTQATTGAADRLEAERLGLVAFLRFVRDNPDLYRIVAEAQFVDFEAYRRYYDDFAAAYEEVLKAAVERGEISPGHSGVRAWALMGIADMVGQRYALWDDQASLEEIAAAGYDLIAHGLSPQSAGGAR</sequence>
<evidence type="ECO:0000313" key="5">
    <source>
        <dbReference type="EMBL" id="KPL51532.1"/>
    </source>
</evidence>
<dbReference type="InterPro" id="IPR036271">
    <property type="entry name" value="Tet_transcr_reg_TetR-rel_C_sf"/>
</dbReference>
<gene>
    <name evidence="5" type="ORF">ABB55_04200</name>
</gene>
<dbReference type="InterPro" id="IPR001647">
    <property type="entry name" value="HTH_TetR"/>
</dbReference>